<comment type="caution">
    <text evidence="1">The sequence shown here is derived from an EMBL/GenBank/DDBJ whole genome shotgun (WGS) entry which is preliminary data.</text>
</comment>
<evidence type="ECO:0000313" key="2">
    <source>
        <dbReference type="Proteomes" id="UP000828390"/>
    </source>
</evidence>
<sequence>MSEIENNFYQLDNGVCRLEFVSSLLGTGFPDTVTAGNLTHTDEVLALLAKHALIVPFMKEIKLMEKLKAVGNYLYSRLVTFYRSGRGTGNFDMTWESYQTELSIEKLLWGHPLCSTSRLYSINLGPGVEYPSRSETDRMGFLCLNPVFTCCESEYSLPPLQIFSKNATVQHQIMNISGAVNLVEGCSGVLGRRLLMCLVSDFYVTGKVPLRENDFLLSLKAGAGSHGKRLIGRIIITELVKRLNTRAKPRYPRVFGCLLQMLRDRVTDMETVLQNEIISLNIGYFPAFREFDQSGNATWNWSFSYGFWVITNVSISSTCTAAAAEAEAAEMHSMILTEMEKSKLCHTSMYRDVVFPSLHQVLRKDAERKLSIDQKVAVLTFVSCIGLFKMGKYISFSALSTLELDLPIGQRMLIDLEVLSRFLVSGVNTLRVHRLHESIPWRLDLKAGSKIKPAVESRSVEDFQEENQQPI</sequence>
<keyword evidence="2" id="KW-1185">Reference proteome</keyword>
<reference evidence="1" key="2">
    <citation type="submission" date="2020-11" db="EMBL/GenBank/DDBJ databases">
        <authorList>
            <person name="McCartney M.A."/>
            <person name="Auch B."/>
            <person name="Kono T."/>
            <person name="Mallez S."/>
            <person name="Becker A."/>
            <person name="Gohl D.M."/>
            <person name="Silverstein K.A.T."/>
            <person name="Koren S."/>
            <person name="Bechman K.B."/>
            <person name="Herman A."/>
            <person name="Abrahante J.E."/>
            <person name="Garbe J."/>
        </authorList>
    </citation>
    <scope>NUCLEOTIDE SEQUENCE</scope>
    <source>
        <strain evidence="1">Duluth1</strain>
        <tissue evidence="1">Whole animal</tissue>
    </source>
</reference>
<gene>
    <name evidence="1" type="ORF">DPMN_043740</name>
</gene>
<dbReference type="AlphaFoldDB" id="A0A9D4D125"/>
<proteinExistence type="predicted"/>
<reference evidence="1" key="1">
    <citation type="journal article" date="2019" name="bioRxiv">
        <title>The Genome of the Zebra Mussel, Dreissena polymorpha: A Resource for Invasive Species Research.</title>
        <authorList>
            <person name="McCartney M.A."/>
            <person name="Auch B."/>
            <person name="Kono T."/>
            <person name="Mallez S."/>
            <person name="Zhang Y."/>
            <person name="Obille A."/>
            <person name="Becker A."/>
            <person name="Abrahante J.E."/>
            <person name="Garbe J."/>
            <person name="Badalamenti J.P."/>
            <person name="Herman A."/>
            <person name="Mangelson H."/>
            <person name="Liachko I."/>
            <person name="Sullivan S."/>
            <person name="Sone E.D."/>
            <person name="Koren S."/>
            <person name="Silverstein K.A.T."/>
            <person name="Beckman K.B."/>
            <person name="Gohl D.M."/>
        </authorList>
    </citation>
    <scope>NUCLEOTIDE SEQUENCE</scope>
    <source>
        <strain evidence="1">Duluth1</strain>
        <tissue evidence="1">Whole animal</tissue>
    </source>
</reference>
<name>A0A9D4D125_DREPO</name>
<dbReference type="EMBL" id="JAIWYP010000011">
    <property type="protein sequence ID" value="KAH3737161.1"/>
    <property type="molecule type" value="Genomic_DNA"/>
</dbReference>
<organism evidence="1 2">
    <name type="scientific">Dreissena polymorpha</name>
    <name type="common">Zebra mussel</name>
    <name type="synonym">Mytilus polymorpha</name>
    <dbReference type="NCBI Taxonomy" id="45954"/>
    <lineage>
        <taxon>Eukaryota</taxon>
        <taxon>Metazoa</taxon>
        <taxon>Spiralia</taxon>
        <taxon>Lophotrochozoa</taxon>
        <taxon>Mollusca</taxon>
        <taxon>Bivalvia</taxon>
        <taxon>Autobranchia</taxon>
        <taxon>Heteroconchia</taxon>
        <taxon>Euheterodonta</taxon>
        <taxon>Imparidentia</taxon>
        <taxon>Neoheterodontei</taxon>
        <taxon>Myida</taxon>
        <taxon>Dreissenoidea</taxon>
        <taxon>Dreissenidae</taxon>
        <taxon>Dreissena</taxon>
    </lineage>
</organism>
<evidence type="ECO:0000313" key="1">
    <source>
        <dbReference type="EMBL" id="KAH3737161.1"/>
    </source>
</evidence>
<accession>A0A9D4D125</accession>
<dbReference type="Proteomes" id="UP000828390">
    <property type="component" value="Unassembled WGS sequence"/>
</dbReference>
<protein>
    <submittedName>
        <fullName evidence="1">Uncharacterized protein</fullName>
    </submittedName>
</protein>